<name>A0A916YK04_9BACT</name>
<proteinExistence type="predicted"/>
<dbReference type="Pfam" id="PF14356">
    <property type="entry name" value="DUF4403"/>
    <property type="match status" value="1"/>
</dbReference>
<sequence length="471" mass="52669">MKSNLASPKFIAIAFFTTFFTSFYAIGQKSNPEAPVENYLQDTVLVQKIPSNISIPFDIAMSDIEKQINATVTGLIYEDNSYTDDNNDNFKCKVWKKSNILITAATNDVFDFTVPIKVWAEKGIGAFGIMKYIPLEFEMNLKFSTRFTIKPDWSVQTFTTPNGYEWITKPKVNVGFDVPLDFIVGKIIDNNHTKFAKSLDDAVAKNMTIKPYVIQAWNAAMQPYLVSEEYHTWVKITPLEISMVPLRTVGRNIKSVIGIKAYTETLTGDRPFTPFSVSSVPNLKIVTGIPNDFQVGLMSDVLFTEAAAQAKKMFVGQTYDFQEGKYKIEITDIDIYGSNEFLVIKADIKGSLKGAVYIKGIPVYDPVKKKIVLSNSQFDIKTKNILAKAAAWLLEGKLVKMIEDEYGLPVDELITYAKQNIETAMNTEFKKGVKLSGKIDAVQPDKVYLTPTSIVALVMAKGKVEVKVEGL</sequence>
<evidence type="ECO:0000313" key="1">
    <source>
        <dbReference type="EMBL" id="GGD49053.1"/>
    </source>
</evidence>
<dbReference type="RefSeq" id="WP_188765083.1">
    <property type="nucleotide sequence ID" value="NZ_BMKK01000002.1"/>
</dbReference>
<dbReference type="EMBL" id="BMKK01000002">
    <property type="protein sequence ID" value="GGD49053.1"/>
    <property type="molecule type" value="Genomic_DNA"/>
</dbReference>
<reference evidence="1" key="2">
    <citation type="submission" date="2020-09" db="EMBL/GenBank/DDBJ databases">
        <authorList>
            <person name="Sun Q."/>
            <person name="Zhou Y."/>
        </authorList>
    </citation>
    <scope>NUCLEOTIDE SEQUENCE</scope>
    <source>
        <strain evidence="1">CGMCC 1.15958</strain>
    </source>
</reference>
<comment type="caution">
    <text evidence="1">The sequence shown here is derived from an EMBL/GenBank/DDBJ whole genome shotgun (WGS) entry which is preliminary data.</text>
</comment>
<dbReference type="InterPro" id="IPR025515">
    <property type="entry name" value="DUF4403"/>
</dbReference>
<protein>
    <recommendedName>
        <fullName evidence="3">DUF4403 family protein</fullName>
    </recommendedName>
</protein>
<accession>A0A916YK04</accession>
<reference evidence="1" key="1">
    <citation type="journal article" date="2014" name="Int. J. Syst. Evol. Microbiol.">
        <title>Complete genome sequence of Corynebacterium casei LMG S-19264T (=DSM 44701T), isolated from a smear-ripened cheese.</title>
        <authorList>
            <consortium name="US DOE Joint Genome Institute (JGI-PGF)"/>
            <person name="Walter F."/>
            <person name="Albersmeier A."/>
            <person name="Kalinowski J."/>
            <person name="Ruckert C."/>
        </authorList>
    </citation>
    <scope>NUCLEOTIDE SEQUENCE</scope>
    <source>
        <strain evidence="1">CGMCC 1.15958</strain>
    </source>
</reference>
<dbReference type="AlphaFoldDB" id="A0A916YK04"/>
<evidence type="ECO:0000313" key="2">
    <source>
        <dbReference type="Proteomes" id="UP000609064"/>
    </source>
</evidence>
<organism evidence="1 2">
    <name type="scientific">Emticicia aquatilis</name>
    <dbReference type="NCBI Taxonomy" id="1537369"/>
    <lineage>
        <taxon>Bacteria</taxon>
        <taxon>Pseudomonadati</taxon>
        <taxon>Bacteroidota</taxon>
        <taxon>Cytophagia</taxon>
        <taxon>Cytophagales</taxon>
        <taxon>Leadbetterellaceae</taxon>
        <taxon>Emticicia</taxon>
    </lineage>
</organism>
<dbReference type="Proteomes" id="UP000609064">
    <property type="component" value="Unassembled WGS sequence"/>
</dbReference>
<gene>
    <name evidence="1" type="ORF">GCM10011514_11520</name>
</gene>
<keyword evidence="2" id="KW-1185">Reference proteome</keyword>
<evidence type="ECO:0008006" key="3">
    <source>
        <dbReference type="Google" id="ProtNLM"/>
    </source>
</evidence>